<dbReference type="Pfam" id="PF01546">
    <property type="entry name" value="Peptidase_M20"/>
    <property type="match status" value="1"/>
</dbReference>
<dbReference type="PIRSF" id="PIRSF005962">
    <property type="entry name" value="Pept_M20D_amidohydro"/>
    <property type="match status" value="1"/>
</dbReference>
<evidence type="ECO:0000313" key="4">
    <source>
        <dbReference type="EMBL" id="SEO71652.1"/>
    </source>
</evidence>
<feature type="binding site" evidence="2">
    <location>
        <position position="141"/>
    </location>
    <ligand>
        <name>Mn(2+)</name>
        <dbReference type="ChEBI" id="CHEBI:29035"/>
        <label>2</label>
    </ligand>
</feature>
<feature type="binding site" evidence="2">
    <location>
        <position position="105"/>
    </location>
    <ligand>
        <name>Mn(2+)</name>
        <dbReference type="ChEBI" id="CHEBI:29035"/>
        <label>2</label>
    </ligand>
</feature>
<dbReference type="NCBIfam" id="TIGR01891">
    <property type="entry name" value="amidohydrolases"/>
    <property type="match status" value="1"/>
</dbReference>
<organism evidence="4 5">
    <name type="scientific">Denitrobacterium detoxificans</name>
    <dbReference type="NCBI Taxonomy" id="79604"/>
    <lineage>
        <taxon>Bacteria</taxon>
        <taxon>Bacillati</taxon>
        <taxon>Actinomycetota</taxon>
        <taxon>Coriobacteriia</taxon>
        <taxon>Eggerthellales</taxon>
        <taxon>Eggerthellaceae</taxon>
        <taxon>Denitrobacterium</taxon>
    </lineage>
</organism>
<dbReference type="Gene3D" id="3.30.70.360">
    <property type="match status" value="1"/>
</dbReference>
<comment type="cofactor">
    <cofactor evidence="2">
        <name>Mn(2+)</name>
        <dbReference type="ChEBI" id="CHEBI:29035"/>
    </cofactor>
    <text evidence="2">The Mn(2+) ion enhances activity.</text>
</comment>
<keyword evidence="1 4" id="KW-0378">Hydrolase</keyword>
<dbReference type="InterPro" id="IPR036264">
    <property type="entry name" value="Bact_exopeptidase_dim_dom"/>
</dbReference>
<dbReference type="Pfam" id="PF07687">
    <property type="entry name" value="M20_dimer"/>
    <property type="match status" value="1"/>
</dbReference>
<dbReference type="PANTHER" id="PTHR11014:SF63">
    <property type="entry name" value="METALLOPEPTIDASE, PUTATIVE (AFU_ORTHOLOGUE AFUA_6G09600)-RELATED"/>
    <property type="match status" value="1"/>
</dbReference>
<gene>
    <name evidence="4" type="ORF">SAMN02910314_00980</name>
</gene>
<protein>
    <submittedName>
        <fullName evidence="4">Amidohydrolase</fullName>
    </submittedName>
</protein>
<dbReference type="GO" id="GO:0050118">
    <property type="term" value="F:N-acetyldiaminopimelate deacetylase activity"/>
    <property type="evidence" value="ECO:0007669"/>
    <property type="project" value="UniProtKB-ARBA"/>
</dbReference>
<dbReference type="InterPro" id="IPR017439">
    <property type="entry name" value="Amidohydrolase"/>
</dbReference>
<dbReference type="PANTHER" id="PTHR11014">
    <property type="entry name" value="PEPTIDASE M20 FAMILY MEMBER"/>
    <property type="match status" value="1"/>
</dbReference>
<dbReference type="EMBL" id="FOEC01000004">
    <property type="protein sequence ID" value="SEO71652.1"/>
    <property type="molecule type" value="Genomic_DNA"/>
</dbReference>
<dbReference type="Gene3D" id="3.40.630.10">
    <property type="entry name" value="Zn peptidases"/>
    <property type="match status" value="1"/>
</dbReference>
<proteinExistence type="predicted"/>
<dbReference type="AlphaFoldDB" id="A0A172RZ28"/>
<evidence type="ECO:0000256" key="1">
    <source>
        <dbReference type="ARBA" id="ARBA00022801"/>
    </source>
</evidence>
<name>A0A172RZ28_9ACTN</name>
<dbReference type="KEGG" id="ddt:AAY81_07070"/>
<dbReference type="OrthoDB" id="9777385at2"/>
<dbReference type="SUPFAM" id="SSF53187">
    <property type="entry name" value="Zn-dependent exopeptidases"/>
    <property type="match status" value="1"/>
</dbReference>
<dbReference type="FunFam" id="3.30.70.360:FF:000001">
    <property type="entry name" value="N-acetyldiaminopimelate deacetylase"/>
    <property type="match status" value="1"/>
</dbReference>
<evidence type="ECO:0000259" key="3">
    <source>
        <dbReference type="Pfam" id="PF07687"/>
    </source>
</evidence>
<feature type="domain" description="Peptidase M20 dimerisation" evidence="3">
    <location>
        <begin position="189"/>
        <end position="279"/>
    </location>
</feature>
<dbReference type="InterPro" id="IPR002933">
    <property type="entry name" value="Peptidase_M20"/>
</dbReference>
<keyword evidence="2" id="KW-0479">Metal-binding</keyword>
<dbReference type="Proteomes" id="UP000182975">
    <property type="component" value="Unassembled WGS sequence"/>
</dbReference>
<dbReference type="RefSeq" id="WP_066663180.1">
    <property type="nucleotide sequence ID" value="NZ_CP011402.1"/>
</dbReference>
<dbReference type="SUPFAM" id="SSF55031">
    <property type="entry name" value="Bacterial exopeptidase dimerisation domain"/>
    <property type="match status" value="1"/>
</dbReference>
<dbReference type="GO" id="GO:0046872">
    <property type="term" value="F:metal ion binding"/>
    <property type="evidence" value="ECO:0007669"/>
    <property type="project" value="UniProtKB-KW"/>
</dbReference>
<evidence type="ECO:0000256" key="2">
    <source>
        <dbReference type="PIRSR" id="PIRSR005962-1"/>
    </source>
</evidence>
<feature type="binding site" evidence="2">
    <location>
        <position position="366"/>
    </location>
    <ligand>
        <name>Mn(2+)</name>
        <dbReference type="ChEBI" id="CHEBI:29035"/>
        <label>2</label>
    </ligand>
</feature>
<dbReference type="PATRIC" id="fig|79604.3.peg.1429"/>
<evidence type="ECO:0000313" key="5">
    <source>
        <dbReference type="Proteomes" id="UP000182975"/>
    </source>
</evidence>
<dbReference type="GO" id="GO:0019877">
    <property type="term" value="P:diaminopimelate biosynthetic process"/>
    <property type="evidence" value="ECO:0007669"/>
    <property type="project" value="UniProtKB-ARBA"/>
</dbReference>
<keyword evidence="2" id="KW-0464">Manganese</keyword>
<feature type="binding site" evidence="2">
    <location>
        <position position="165"/>
    </location>
    <ligand>
        <name>Mn(2+)</name>
        <dbReference type="ChEBI" id="CHEBI:29035"/>
        <label>2</label>
    </ligand>
</feature>
<feature type="binding site" evidence="2">
    <location>
        <position position="107"/>
    </location>
    <ligand>
        <name>Mn(2+)</name>
        <dbReference type="ChEBI" id="CHEBI:29035"/>
        <label>2</label>
    </ligand>
</feature>
<accession>A0A172RZ28</accession>
<dbReference type="InterPro" id="IPR011650">
    <property type="entry name" value="Peptidase_M20_dimer"/>
</dbReference>
<sequence length="398" mass="42683">MSTVETILQAVEEDHAYVVNLRRHFHQHPELSRHEDATNERIIEELTSLGLEVHRIPEHSLYADITGELPGEAAIVLRADIDALPVQEADDRPYASQVPGVMHACGHDAHIAGLIGAARILVRNRNLFGGTVRLVFQEGEEVGYGGHKVVESGALDIASRTFGIHMASNVPVGSVVITPGPNNASVDYFNIAISGKGAHVSTPEAGIDALYIASQIVVAAQALVTRRVNPTNSVLIGIGKLTAGTAYNVVAESAVIEGTIRALTPETREQVKRELEELACSTARIYGGTASIRFEDYTSPLINDETSSHEAQSTAAALFGEEKVITNRPASLQGDDMAELINRVPGAYAFVGSANAKRPNTQVSHHNKSFDIDEDALTVSTALYAQYAIDYLQTYAGA</sequence>
<keyword evidence="5" id="KW-1185">Reference proteome</keyword>
<reference evidence="5" key="1">
    <citation type="submission" date="2016-10" db="EMBL/GenBank/DDBJ databases">
        <authorList>
            <person name="Varghese N."/>
        </authorList>
    </citation>
    <scope>NUCLEOTIDE SEQUENCE [LARGE SCALE GENOMIC DNA]</scope>
    <source>
        <strain evidence="5">DSM 21843</strain>
    </source>
</reference>